<dbReference type="CDD" id="cd11887">
    <property type="entry name" value="SH3_Bbc1"/>
    <property type="match status" value="1"/>
</dbReference>
<dbReference type="InterPro" id="IPR001452">
    <property type="entry name" value="SH3_domain"/>
</dbReference>
<dbReference type="Proteomes" id="UP000758603">
    <property type="component" value="Unassembled WGS sequence"/>
</dbReference>
<dbReference type="Pfam" id="PF07653">
    <property type="entry name" value="SH3_2"/>
    <property type="match status" value="1"/>
</dbReference>
<dbReference type="AlphaFoldDB" id="A0A9P8UWX6"/>
<dbReference type="Pfam" id="PF25459">
    <property type="entry name" value="AIM3_BBC1_C"/>
    <property type="match status" value="1"/>
</dbReference>
<protein>
    <recommendedName>
        <fullName evidence="4">SH3 domain-containing protein</fullName>
    </recommendedName>
</protein>
<name>A0A9P8UWX6_9PEZI</name>
<feature type="region of interest" description="Disordered" evidence="3">
    <location>
        <begin position="207"/>
        <end position="936"/>
    </location>
</feature>
<dbReference type="OrthoDB" id="207120at2759"/>
<feature type="compositionally biased region" description="Basic and acidic residues" evidence="3">
    <location>
        <begin position="333"/>
        <end position="345"/>
    </location>
</feature>
<feature type="compositionally biased region" description="Pro residues" evidence="3">
    <location>
        <begin position="832"/>
        <end position="841"/>
    </location>
</feature>
<feature type="compositionally biased region" description="Acidic residues" evidence="3">
    <location>
        <begin position="436"/>
        <end position="462"/>
    </location>
</feature>
<evidence type="ECO:0000256" key="3">
    <source>
        <dbReference type="SAM" id="MobiDB-lite"/>
    </source>
</evidence>
<dbReference type="SUPFAM" id="SSF50044">
    <property type="entry name" value="SH3-domain"/>
    <property type="match status" value="1"/>
</dbReference>
<dbReference type="Gene3D" id="2.30.30.40">
    <property type="entry name" value="SH3 Domains"/>
    <property type="match status" value="1"/>
</dbReference>
<feature type="domain" description="SH3" evidence="4">
    <location>
        <begin position="3"/>
        <end position="67"/>
    </location>
</feature>
<gene>
    <name evidence="5" type="ORF">BKA67DRAFT_652956</name>
</gene>
<feature type="compositionally biased region" description="Basic and acidic residues" evidence="3">
    <location>
        <begin position="1022"/>
        <end position="1031"/>
    </location>
</feature>
<evidence type="ECO:0000313" key="5">
    <source>
        <dbReference type="EMBL" id="KAH6659737.1"/>
    </source>
</evidence>
<feature type="compositionally biased region" description="Pro residues" evidence="3">
    <location>
        <begin position="793"/>
        <end position="824"/>
    </location>
</feature>
<feature type="compositionally biased region" description="Basic and acidic residues" evidence="3">
    <location>
        <begin position="50"/>
        <end position="66"/>
    </location>
</feature>
<dbReference type="SMART" id="SM00326">
    <property type="entry name" value="SH3"/>
    <property type="match status" value="1"/>
</dbReference>
<proteinExistence type="predicted"/>
<evidence type="ECO:0000256" key="1">
    <source>
        <dbReference type="ARBA" id="ARBA00022443"/>
    </source>
</evidence>
<feature type="compositionally biased region" description="Pro residues" evidence="3">
    <location>
        <begin position="697"/>
        <end position="722"/>
    </location>
</feature>
<evidence type="ECO:0000259" key="4">
    <source>
        <dbReference type="PROSITE" id="PS50002"/>
    </source>
</evidence>
<feature type="compositionally biased region" description="Pro residues" evidence="3">
    <location>
        <begin position="148"/>
        <end position="164"/>
    </location>
</feature>
<feature type="compositionally biased region" description="Acidic residues" evidence="3">
    <location>
        <begin position="745"/>
        <end position="760"/>
    </location>
</feature>
<accession>A0A9P8UWX6</accession>
<feature type="compositionally biased region" description="Low complexity" evidence="3">
    <location>
        <begin position="303"/>
        <end position="312"/>
    </location>
</feature>
<organism evidence="5 6">
    <name type="scientific">Truncatella angustata</name>
    <dbReference type="NCBI Taxonomy" id="152316"/>
    <lineage>
        <taxon>Eukaryota</taxon>
        <taxon>Fungi</taxon>
        <taxon>Dikarya</taxon>
        <taxon>Ascomycota</taxon>
        <taxon>Pezizomycotina</taxon>
        <taxon>Sordariomycetes</taxon>
        <taxon>Xylariomycetidae</taxon>
        <taxon>Amphisphaeriales</taxon>
        <taxon>Sporocadaceae</taxon>
        <taxon>Truncatella</taxon>
    </lineage>
</organism>
<feature type="compositionally biased region" description="Acidic residues" evidence="3">
    <location>
        <begin position="402"/>
        <end position="414"/>
    </location>
</feature>
<keyword evidence="6" id="KW-1185">Reference proteome</keyword>
<reference evidence="5" key="1">
    <citation type="journal article" date="2021" name="Nat. Commun.">
        <title>Genetic determinants of endophytism in the Arabidopsis root mycobiome.</title>
        <authorList>
            <person name="Mesny F."/>
            <person name="Miyauchi S."/>
            <person name="Thiergart T."/>
            <person name="Pickel B."/>
            <person name="Atanasova L."/>
            <person name="Karlsson M."/>
            <person name="Huettel B."/>
            <person name="Barry K.W."/>
            <person name="Haridas S."/>
            <person name="Chen C."/>
            <person name="Bauer D."/>
            <person name="Andreopoulos W."/>
            <person name="Pangilinan J."/>
            <person name="LaButti K."/>
            <person name="Riley R."/>
            <person name="Lipzen A."/>
            <person name="Clum A."/>
            <person name="Drula E."/>
            <person name="Henrissat B."/>
            <person name="Kohler A."/>
            <person name="Grigoriev I.V."/>
            <person name="Martin F.M."/>
            <person name="Hacquard S."/>
        </authorList>
    </citation>
    <scope>NUCLEOTIDE SEQUENCE</scope>
    <source>
        <strain evidence="5">MPI-SDFR-AT-0073</strain>
    </source>
</reference>
<dbReference type="InterPro" id="IPR036028">
    <property type="entry name" value="SH3-like_dom_sf"/>
</dbReference>
<feature type="compositionally biased region" description="Basic and acidic residues" evidence="3">
    <location>
        <begin position="542"/>
        <end position="558"/>
    </location>
</feature>
<evidence type="ECO:0000313" key="6">
    <source>
        <dbReference type="Proteomes" id="UP000758603"/>
    </source>
</evidence>
<dbReference type="PANTHER" id="PTHR46026:SF1">
    <property type="entry name" value="RHO-TYPE GUANINE NUCLEOTIDE EXCHANGE FACTOR, ISOFORM F"/>
    <property type="match status" value="1"/>
</dbReference>
<feature type="compositionally biased region" description="Pro residues" evidence="3">
    <location>
        <begin position="891"/>
        <end position="908"/>
    </location>
</feature>
<feature type="compositionally biased region" description="Low complexity" evidence="3">
    <location>
        <begin position="614"/>
        <end position="624"/>
    </location>
</feature>
<feature type="compositionally biased region" description="Basic and acidic residues" evidence="3">
    <location>
        <begin position="291"/>
        <end position="302"/>
    </location>
</feature>
<feature type="region of interest" description="Disordered" evidence="3">
    <location>
        <begin position="1011"/>
        <end position="1031"/>
    </location>
</feature>
<dbReference type="PROSITE" id="PS50002">
    <property type="entry name" value="SH3"/>
    <property type="match status" value="1"/>
</dbReference>
<dbReference type="EMBL" id="JAGPXC010000001">
    <property type="protein sequence ID" value="KAH6659737.1"/>
    <property type="molecule type" value="Genomic_DNA"/>
</dbReference>
<dbReference type="GeneID" id="70135152"/>
<feature type="compositionally biased region" description="Low complexity" evidence="3">
    <location>
        <begin position="909"/>
        <end position="918"/>
    </location>
</feature>
<feature type="compositionally biased region" description="Polar residues" evidence="3">
    <location>
        <begin position="683"/>
        <end position="692"/>
    </location>
</feature>
<feature type="compositionally biased region" description="Basic residues" evidence="3">
    <location>
        <begin position="323"/>
        <end position="332"/>
    </location>
</feature>
<comment type="caution">
    <text evidence="5">The sequence shown here is derived from an EMBL/GenBank/DDBJ whole genome shotgun (WGS) entry which is preliminary data.</text>
</comment>
<feature type="region of interest" description="Disordered" evidence="3">
    <location>
        <begin position="35"/>
        <end position="195"/>
    </location>
</feature>
<dbReference type="InterPro" id="IPR057402">
    <property type="entry name" value="AIM3_BBC1_C"/>
</dbReference>
<sequence length="1199" mass="129204">MAAAPFKVKALFEYTSNHEDDLPFEIGQIITVTDTDDPDWYGGEYVDASGEPREGIFPRNFVEKYEPVAPPRPARTKKKDPEPAPPAPYSPPAAAEPESEPEPAPEQALSEPDAEEEKRIASPPPAAEPPSPKAAPAPAPASVSKPAEPTPNPAAVPAPVPAPPKAELATKPFVKAPAPVRSGPPPVSEKPASSSFKDRIAAFNKSAAPPIAPFKPASLGGGSSSGFIKKPFVAPPPSRDAYVPPPRDKPAPKVYRRDEDPEIKEKEVENKENAAKAGLVPGQSPEGQDEDQPKPMSLKERMALLQKQQQEAAQRHADTAAKSKPKPRPPPKKRTDSQEPLERASTDVSDAPSLERRNTESLDEAQPAPPPRMSIPIRRRSSKDVPEDGNEADMSGAGDTTEGPEDLTEREDSDAQPKRISRVLTGASTKQAQVETAEEMEGHEEEAGGEEEEEEDEEEEDPEVRRKEELRARMAKMSGAGMGGFGMMGMNPFAAPLASAGGVKKKKPPPIERRPSEQPQEEISSPRAAPPIPTAMALPGMSRDKPKEDDEQAEKQESPADEEEPTPLAPLSPRDTENDRTMSPRAPPPIPGGRHAAPPIPSTGSRPVPPPPAAATVVSPSVGSESDDELSESQMQPLETPRGEVPPAARAPPPPIPVASPTMAPASPRLAGNRSSYIGEESSPISPIQSNKRNSRLPPPIPGAAPPIPSQTRAPPPPPPGTAPRRTSTSAERVMSPMRPGPLDNGEEGEITDYDGDYDTDIASSVPHKDALKSHARDTSLDETTSIRSPVSEAPPPSLPPPVPAGAPRAVPPPIPSQPPPPARPSADMPRAAPPPPPPVQTEPHAQADDDEYDPYKYLATRPGVAQSTSYSVSKHDEEEVKSPESTPSYQLPPPPMSRAPPPAPPQAAPSRAPARQSLDAQRALGGRRSMDVSRPSMSVESGFMANDVDLAQHTSWWLQANGVPPIFQGRRDVYFESDQSTTPAPNGSTVVTKDVYVLFQDYSQTIITARFDPQNPSNTDLDQRHEPPPRALRQDQLEQAYEQYGLQIANTVPSKKDSVVGDGSPQGLIYELLRPFKDVLLPVGTRAYGALVYANMANASTQMTDEIRPGDIISIRNAKFQGKHGPMHAKYSMEVGRPDHVAIVAEWDGTKKKVRAWEQGRENKKVKQESFKLDDLRSGEVKIWRVMPRSWVGWDSQH</sequence>
<dbReference type="RefSeq" id="XP_045963868.1">
    <property type="nucleotide sequence ID" value="XM_046106261.1"/>
</dbReference>
<feature type="compositionally biased region" description="Pro residues" evidence="3">
    <location>
        <begin position="649"/>
        <end position="658"/>
    </location>
</feature>
<dbReference type="InterPro" id="IPR035552">
    <property type="entry name" value="Mti1_SH3"/>
</dbReference>
<feature type="compositionally biased region" description="Basic and acidic residues" evidence="3">
    <location>
        <begin position="767"/>
        <end position="780"/>
    </location>
</feature>
<dbReference type="PANTHER" id="PTHR46026">
    <property type="entry name" value="RHO-TYPE GUANINE NUCLEOTIDE EXCHANGE FACTOR, ISOFORM F"/>
    <property type="match status" value="1"/>
</dbReference>
<keyword evidence="1 2" id="KW-0728">SH3 domain</keyword>
<feature type="compositionally biased region" description="Basic and acidic residues" evidence="3">
    <location>
        <begin position="874"/>
        <end position="883"/>
    </location>
</feature>
<evidence type="ECO:0000256" key="2">
    <source>
        <dbReference type="PROSITE-ProRule" id="PRU00192"/>
    </source>
</evidence>
<feature type="compositionally biased region" description="Basic and acidic residues" evidence="3">
    <location>
        <begin position="246"/>
        <end position="274"/>
    </location>
</feature>
<feature type="compositionally biased region" description="Pro residues" evidence="3">
    <location>
        <begin position="122"/>
        <end position="139"/>
    </location>
</feature>
<feature type="compositionally biased region" description="Basic and acidic residues" evidence="3">
    <location>
        <begin position="463"/>
        <end position="472"/>
    </location>
</feature>